<sequence>MLRSAAGGRILPTQPTPLRRRARAEMAKEGGGSVEDPPPCAHITRARWAENDDPRCQSYPPPPSLSTEEGKARKSPIGRPTKMRARSVDIA</sequence>
<dbReference type="AlphaFoldDB" id="A0A914X473"/>
<evidence type="ECO:0000313" key="3">
    <source>
        <dbReference type="WBParaSite" id="PSAMB.scaffold634size45022.g7521.t1"/>
    </source>
</evidence>
<feature type="region of interest" description="Disordered" evidence="1">
    <location>
        <begin position="1"/>
        <end position="91"/>
    </location>
</feature>
<name>A0A914X473_9BILA</name>
<evidence type="ECO:0000313" key="2">
    <source>
        <dbReference type="Proteomes" id="UP000887566"/>
    </source>
</evidence>
<dbReference type="WBParaSite" id="PSAMB.scaffold634size45022.g7521.t1">
    <property type="protein sequence ID" value="PSAMB.scaffold634size45022.g7521.t1"/>
    <property type="gene ID" value="PSAMB.scaffold634size45022.g7521"/>
</dbReference>
<reference evidence="3" key="1">
    <citation type="submission" date="2022-11" db="UniProtKB">
        <authorList>
            <consortium name="WormBaseParasite"/>
        </authorList>
    </citation>
    <scope>IDENTIFICATION</scope>
</reference>
<protein>
    <submittedName>
        <fullName evidence="3">Uncharacterized protein</fullName>
    </submittedName>
</protein>
<keyword evidence="2" id="KW-1185">Reference proteome</keyword>
<proteinExistence type="predicted"/>
<accession>A0A914X473</accession>
<organism evidence="2 3">
    <name type="scientific">Plectus sambesii</name>
    <dbReference type="NCBI Taxonomy" id="2011161"/>
    <lineage>
        <taxon>Eukaryota</taxon>
        <taxon>Metazoa</taxon>
        <taxon>Ecdysozoa</taxon>
        <taxon>Nematoda</taxon>
        <taxon>Chromadorea</taxon>
        <taxon>Plectida</taxon>
        <taxon>Plectina</taxon>
        <taxon>Plectoidea</taxon>
        <taxon>Plectidae</taxon>
        <taxon>Plectus</taxon>
    </lineage>
</organism>
<evidence type="ECO:0000256" key="1">
    <source>
        <dbReference type="SAM" id="MobiDB-lite"/>
    </source>
</evidence>
<dbReference type="Proteomes" id="UP000887566">
    <property type="component" value="Unplaced"/>
</dbReference>
<feature type="compositionally biased region" description="Basic residues" evidence="1">
    <location>
        <begin position="73"/>
        <end position="85"/>
    </location>
</feature>